<evidence type="ECO:0000313" key="2">
    <source>
        <dbReference type="Proteomes" id="UP000324611"/>
    </source>
</evidence>
<dbReference type="Proteomes" id="UP000324611">
    <property type="component" value="Unassembled WGS sequence"/>
</dbReference>
<keyword evidence="2" id="KW-1185">Reference proteome</keyword>
<name>A0A5B2VIG0_9BACT</name>
<dbReference type="AlphaFoldDB" id="A0A5B2VIG0"/>
<evidence type="ECO:0000313" key="1">
    <source>
        <dbReference type="EMBL" id="KAA2238861.1"/>
    </source>
</evidence>
<dbReference type="Pfam" id="PF07262">
    <property type="entry name" value="CdiI"/>
    <property type="match status" value="1"/>
</dbReference>
<dbReference type="SUPFAM" id="SSF160207">
    <property type="entry name" value="NMB0488-like"/>
    <property type="match status" value="1"/>
</dbReference>
<gene>
    <name evidence="1" type="ORF">F0L74_21850</name>
</gene>
<organism evidence="1 2">
    <name type="scientific">Chitinophaga agrisoli</name>
    <dbReference type="NCBI Taxonomy" id="2607653"/>
    <lineage>
        <taxon>Bacteria</taxon>
        <taxon>Pseudomonadati</taxon>
        <taxon>Bacteroidota</taxon>
        <taxon>Chitinophagia</taxon>
        <taxon>Chitinophagales</taxon>
        <taxon>Chitinophagaceae</taxon>
        <taxon>Chitinophaga</taxon>
    </lineage>
</organism>
<comment type="caution">
    <text evidence="1">The sequence shown here is derived from an EMBL/GenBank/DDBJ whole genome shotgun (WGS) entry which is preliminary data.</text>
</comment>
<dbReference type="EMBL" id="VUOC01000004">
    <property type="protein sequence ID" value="KAA2238861.1"/>
    <property type="molecule type" value="Genomic_DNA"/>
</dbReference>
<proteinExistence type="predicted"/>
<dbReference type="InterPro" id="IPR037891">
    <property type="entry name" value="Cdil-like_sf"/>
</dbReference>
<dbReference type="InterPro" id="IPR009888">
    <property type="entry name" value="CdiI_Proteobact"/>
</dbReference>
<dbReference type="Gene3D" id="3.40.1590.10">
    <property type="entry name" value="NMB0488-like"/>
    <property type="match status" value="1"/>
</dbReference>
<sequence>MATAAIYKLKKKGYWLHANKLAVSGFALASDPYIQINEADFNENTLGEAIKSVLDVVGDERVPDPVNWSEQSKEFLKKMGLKSQKELDARNTFFCDIELKRGVVIFTPTKHAEPPDKGFVNKSKEEPTINVPFEVSNEELARACILALSRCE</sequence>
<dbReference type="RefSeq" id="WP_149840040.1">
    <property type="nucleotide sequence ID" value="NZ_VUOC01000004.1"/>
</dbReference>
<protein>
    <submittedName>
        <fullName evidence="1">DUF1436 family protein</fullName>
    </submittedName>
</protein>
<reference evidence="1 2" key="1">
    <citation type="submission" date="2019-09" db="EMBL/GenBank/DDBJ databases">
        <title>Chitinophaga ginsengihumi sp. nov., isolated from soil of ginseng rhizosphere.</title>
        <authorList>
            <person name="Lee J."/>
        </authorList>
    </citation>
    <scope>NUCLEOTIDE SEQUENCE [LARGE SCALE GENOMIC DNA]</scope>
    <source>
        <strain evidence="1 2">BN140078</strain>
    </source>
</reference>
<accession>A0A5B2VIG0</accession>
<reference evidence="1 2" key="2">
    <citation type="submission" date="2019-09" db="EMBL/GenBank/DDBJ databases">
        <authorList>
            <person name="Jin C."/>
        </authorList>
    </citation>
    <scope>NUCLEOTIDE SEQUENCE [LARGE SCALE GENOMIC DNA]</scope>
    <source>
        <strain evidence="1 2">BN140078</strain>
    </source>
</reference>